<feature type="chain" id="PRO_5003867849" evidence="1">
    <location>
        <begin position="19"/>
        <end position="121"/>
    </location>
</feature>
<dbReference type="InParanoid" id="K2SVQ7"/>
<gene>
    <name evidence="2" type="ORF">MPH_02040</name>
</gene>
<sequence>MQFSYFALPLSFLALAVALPAPSIDEVTGKLTGELTGGVDHLVESAEKFRLTGLDKRQGCNLGDCARAAAPQIVTCSKAFLTKSDIWDDAACAAGVIALGTNTPAQCSPCLDQLKNKIPFS</sequence>
<dbReference type="VEuPathDB" id="FungiDB:MPH_02040"/>
<comment type="caution">
    <text evidence="2">The sequence shown here is derived from an EMBL/GenBank/DDBJ whole genome shotgun (WGS) entry which is preliminary data.</text>
</comment>
<dbReference type="HOGENOM" id="CLU_1896619_0_0_1"/>
<keyword evidence="1" id="KW-0732">Signal</keyword>
<dbReference type="OrthoDB" id="10312010at2759"/>
<evidence type="ECO:0000313" key="2">
    <source>
        <dbReference type="EMBL" id="EKG20685.1"/>
    </source>
</evidence>
<name>K2SVQ7_MACPH</name>
<protein>
    <submittedName>
        <fullName evidence="2">Cytochrome P450</fullName>
    </submittedName>
</protein>
<dbReference type="EMBL" id="AHHD01000082">
    <property type="protein sequence ID" value="EKG20685.1"/>
    <property type="molecule type" value="Genomic_DNA"/>
</dbReference>
<dbReference type="AlphaFoldDB" id="K2SVQ7"/>
<dbReference type="Proteomes" id="UP000007129">
    <property type="component" value="Unassembled WGS sequence"/>
</dbReference>
<evidence type="ECO:0000313" key="3">
    <source>
        <dbReference type="Proteomes" id="UP000007129"/>
    </source>
</evidence>
<organism evidence="2 3">
    <name type="scientific">Macrophomina phaseolina (strain MS6)</name>
    <name type="common">Charcoal rot fungus</name>
    <dbReference type="NCBI Taxonomy" id="1126212"/>
    <lineage>
        <taxon>Eukaryota</taxon>
        <taxon>Fungi</taxon>
        <taxon>Dikarya</taxon>
        <taxon>Ascomycota</taxon>
        <taxon>Pezizomycotina</taxon>
        <taxon>Dothideomycetes</taxon>
        <taxon>Dothideomycetes incertae sedis</taxon>
        <taxon>Botryosphaeriales</taxon>
        <taxon>Botryosphaeriaceae</taxon>
        <taxon>Macrophomina</taxon>
    </lineage>
</organism>
<evidence type="ECO:0000256" key="1">
    <source>
        <dbReference type="SAM" id="SignalP"/>
    </source>
</evidence>
<proteinExistence type="predicted"/>
<reference evidence="2 3" key="1">
    <citation type="journal article" date="2012" name="BMC Genomics">
        <title>Tools to kill: Genome of one of the most destructive plant pathogenic fungi Macrophomina phaseolina.</title>
        <authorList>
            <person name="Islam M.S."/>
            <person name="Haque M.S."/>
            <person name="Islam M.M."/>
            <person name="Emdad E.M."/>
            <person name="Halim A."/>
            <person name="Hossen Q.M.M."/>
            <person name="Hossain M.Z."/>
            <person name="Ahmed B."/>
            <person name="Rahim S."/>
            <person name="Rahman M.S."/>
            <person name="Alam M.M."/>
            <person name="Hou S."/>
            <person name="Wan X."/>
            <person name="Saito J.A."/>
            <person name="Alam M."/>
        </authorList>
    </citation>
    <scope>NUCLEOTIDE SEQUENCE [LARGE SCALE GENOMIC DNA]</scope>
    <source>
        <strain evidence="2 3">MS6</strain>
    </source>
</reference>
<feature type="signal peptide" evidence="1">
    <location>
        <begin position="1"/>
        <end position="18"/>
    </location>
</feature>
<accession>K2SVQ7</accession>